<accession>A0A1C7NQB1</accession>
<dbReference type="InterPro" id="IPR000100">
    <property type="entry name" value="RNase_P"/>
</dbReference>
<dbReference type="STRING" id="101091.A0A1C7NQB1"/>
<protein>
    <submittedName>
        <fullName evidence="7">Uncharacterized protein</fullName>
    </submittedName>
</protein>
<dbReference type="Proteomes" id="UP000093000">
    <property type="component" value="Unassembled WGS sequence"/>
</dbReference>
<evidence type="ECO:0000256" key="4">
    <source>
        <dbReference type="ARBA" id="ARBA00022801"/>
    </source>
</evidence>
<dbReference type="PANTHER" id="PTHR33992:SF1">
    <property type="entry name" value="RIBONUCLEASE P PROTEIN COMPONENT"/>
    <property type="match status" value="1"/>
</dbReference>
<proteinExistence type="predicted"/>
<evidence type="ECO:0000256" key="2">
    <source>
        <dbReference type="ARBA" id="ARBA00022722"/>
    </source>
</evidence>
<dbReference type="GO" id="GO:0000049">
    <property type="term" value="F:tRNA binding"/>
    <property type="evidence" value="ECO:0007669"/>
    <property type="project" value="InterPro"/>
</dbReference>
<dbReference type="GO" id="GO:0030677">
    <property type="term" value="C:ribonuclease P complex"/>
    <property type="evidence" value="ECO:0007669"/>
    <property type="project" value="TreeGrafter"/>
</dbReference>
<evidence type="ECO:0000256" key="6">
    <source>
        <dbReference type="SAM" id="MobiDB-lite"/>
    </source>
</evidence>
<keyword evidence="4" id="KW-0378">Hydrolase</keyword>
<comment type="caution">
    <text evidence="7">The sequence shown here is derived from an EMBL/GenBank/DDBJ whole genome shotgun (WGS) entry which is preliminary data.</text>
</comment>
<sequence>MKIPGIHSERLFAIFSKQSNLRTSTDLFNIKALPNGTLDLNRFALITSKKNISKSAVIRNRADRRIKAALQTEHDVITVKGYDFLFYLKPALVTAPWTTITTELASSLKKIQHMASTKPKKRAPHHQYKKTKSHD</sequence>
<evidence type="ECO:0000256" key="5">
    <source>
        <dbReference type="ARBA" id="ARBA00022884"/>
    </source>
</evidence>
<keyword evidence="5" id="KW-0694">RNA-binding</keyword>
<dbReference type="PANTHER" id="PTHR33992">
    <property type="entry name" value="RIBONUCLEASE P PROTEIN COMPONENT"/>
    <property type="match status" value="1"/>
</dbReference>
<name>A0A1C7NQB1_9FUNG</name>
<keyword evidence="1" id="KW-0819">tRNA processing</keyword>
<organism evidence="7 8">
    <name type="scientific">Choanephora cucurbitarum</name>
    <dbReference type="NCBI Taxonomy" id="101091"/>
    <lineage>
        <taxon>Eukaryota</taxon>
        <taxon>Fungi</taxon>
        <taxon>Fungi incertae sedis</taxon>
        <taxon>Mucoromycota</taxon>
        <taxon>Mucoromycotina</taxon>
        <taxon>Mucoromycetes</taxon>
        <taxon>Mucorales</taxon>
        <taxon>Mucorineae</taxon>
        <taxon>Choanephoraceae</taxon>
        <taxon>Choanephoroideae</taxon>
        <taxon>Choanephora</taxon>
    </lineage>
</organism>
<evidence type="ECO:0000313" key="7">
    <source>
        <dbReference type="EMBL" id="OBZ91301.1"/>
    </source>
</evidence>
<feature type="region of interest" description="Disordered" evidence="6">
    <location>
        <begin position="114"/>
        <end position="135"/>
    </location>
</feature>
<dbReference type="OrthoDB" id="2383663at2759"/>
<gene>
    <name evidence="7" type="ORF">A0J61_00649</name>
</gene>
<dbReference type="EMBL" id="LUGH01000015">
    <property type="protein sequence ID" value="OBZ91301.1"/>
    <property type="molecule type" value="Genomic_DNA"/>
</dbReference>
<evidence type="ECO:0000256" key="3">
    <source>
        <dbReference type="ARBA" id="ARBA00022759"/>
    </source>
</evidence>
<dbReference type="GO" id="GO:0042781">
    <property type="term" value="F:3'-tRNA processing endoribonuclease activity"/>
    <property type="evidence" value="ECO:0007669"/>
    <property type="project" value="TreeGrafter"/>
</dbReference>
<keyword evidence="3" id="KW-0255">Endonuclease</keyword>
<reference evidence="7 8" key="1">
    <citation type="submission" date="2016-03" db="EMBL/GenBank/DDBJ databases">
        <title>Choanephora cucurbitarum.</title>
        <authorList>
            <person name="Min B."/>
            <person name="Park H."/>
            <person name="Park J.-H."/>
            <person name="Shin H.-D."/>
            <person name="Choi I.-G."/>
        </authorList>
    </citation>
    <scope>NUCLEOTIDE SEQUENCE [LARGE SCALE GENOMIC DNA]</scope>
    <source>
        <strain evidence="7 8">KUS-F28377</strain>
    </source>
</reference>
<dbReference type="GO" id="GO:0004526">
    <property type="term" value="F:ribonuclease P activity"/>
    <property type="evidence" value="ECO:0007669"/>
    <property type="project" value="InterPro"/>
</dbReference>
<dbReference type="Gene3D" id="3.30.230.10">
    <property type="match status" value="1"/>
</dbReference>
<keyword evidence="8" id="KW-1185">Reference proteome</keyword>
<dbReference type="Pfam" id="PF00825">
    <property type="entry name" value="Ribonuclease_P"/>
    <property type="match status" value="1"/>
</dbReference>
<feature type="compositionally biased region" description="Basic residues" evidence="6">
    <location>
        <begin position="118"/>
        <end position="135"/>
    </location>
</feature>
<dbReference type="InterPro" id="IPR020568">
    <property type="entry name" value="Ribosomal_Su5_D2-typ_SF"/>
</dbReference>
<dbReference type="InterPro" id="IPR014721">
    <property type="entry name" value="Ribsml_uS5_D2-typ_fold_subgr"/>
</dbReference>
<dbReference type="AlphaFoldDB" id="A0A1C7NQB1"/>
<keyword evidence="2" id="KW-0540">Nuclease</keyword>
<evidence type="ECO:0000313" key="8">
    <source>
        <dbReference type="Proteomes" id="UP000093000"/>
    </source>
</evidence>
<dbReference type="InParanoid" id="A0A1C7NQB1"/>
<dbReference type="SUPFAM" id="SSF54211">
    <property type="entry name" value="Ribosomal protein S5 domain 2-like"/>
    <property type="match status" value="1"/>
</dbReference>
<evidence type="ECO:0000256" key="1">
    <source>
        <dbReference type="ARBA" id="ARBA00022694"/>
    </source>
</evidence>